<protein>
    <recommendedName>
        <fullName evidence="3">Rib domain-containing protein</fullName>
    </recommendedName>
</protein>
<reference evidence="5" key="1">
    <citation type="submission" date="2018-02" db="EMBL/GenBank/DDBJ databases">
        <authorList>
            <person name="Holder M.E."/>
            <person name="Ajami N.J."/>
            <person name="Petrosino J.F."/>
        </authorList>
    </citation>
    <scope>NUCLEOTIDE SEQUENCE [LARGE SCALE GENOMIC DNA]</scope>
    <source>
        <strain evidence="5">CCUG 47711</strain>
    </source>
</reference>
<dbReference type="OrthoDB" id="2414424at2"/>
<evidence type="ECO:0000259" key="3">
    <source>
        <dbReference type="Pfam" id="PF08428"/>
    </source>
</evidence>
<keyword evidence="2" id="KW-0812">Transmembrane</keyword>
<keyword evidence="2" id="KW-1133">Transmembrane helix</keyword>
<evidence type="ECO:0000256" key="1">
    <source>
        <dbReference type="SAM" id="MobiDB-lite"/>
    </source>
</evidence>
<dbReference type="NCBIfam" id="TIGR01167">
    <property type="entry name" value="LPXTG_anchor"/>
    <property type="match status" value="1"/>
</dbReference>
<gene>
    <name evidence="4" type="ORF">C5Q98_07565</name>
</gene>
<keyword evidence="5" id="KW-1185">Reference proteome</keyword>
<name>A0A2S0KPW8_9FIRM</name>
<dbReference type="EMBL" id="CP027226">
    <property type="protein sequence ID" value="AVM43075.1"/>
    <property type="molecule type" value="Genomic_DNA"/>
</dbReference>
<dbReference type="Pfam" id="PF08428">
    <property type="entry name" value="Rib"/>
    <property type="match status" value="1"/>
</dbReference>
<dbReference type="Proteomes" id="UP000237947">
    <property type="component" value="Chromosome"/>
</dbReference>
<feature type="domain" description="Rib" evidence="3">
    <location>
        <begin position="87"/>
        <end position="163"/>
    </location>
</feature>
<evidence type="ECO:0000313" key="4">
    <source>
        <dbReference type="EMBL" id="AVM43075.1"/>
    </source>
</evidence>
<feature type="region of interest" description="Disordered" evidence="1">
    <location>
        <begin position="266"/>
        <end position="317"/>
    </location>
</feature>
<feature type="compositionally biased region" description="Basic and acidic residues" evidence="1">
    <location>
        <begin position="298"/>
        <end position="309"/>
    </location>
</feature>
<dbReference type="AlphaFoldDB" id="A0A2S0KPW8"/>
<accession>A0A2S0KPW8</accession>
<dbReference type="InterPro" id="IPR012706">
    <property type="entry name" value="Rib_alpha_Esp_rpt"/>
</dbReference>
<keyword evidence="2" id="KW-0472">Membrane</keyword>
<sequence>MAKENALYKSVIGAVITMTNQETGQVFTYTTDETGSHQYIPVGKYLMELKSVPDDILGRFEWPEAKMVEVSGSSFNGFNVVESKKKDSEVYKPEVKEIEVPQYGDLNPEDGIANLKELPEGTKVEDITPEELNTRKPGKYTRTLKVTYPDMTSTEVEVTVYVTVWFGARISFRNLPENEYESLEKTDKPYKSVIGAVITLTNQETGKVYTYTTDETGSHQHVQAGKYLMELKSVPEELKDRFEWPEAKEVEVTGSSFNGFNVVEIKVEDETEPTTTPETKPSTEATTEKPTSPSMSDKATKPSKTEAKNVNKTAKTGDTSYIALATGLLSLAVAGALLVNRKRDEE</sequence>
<feature type="compositionally biased region" description="Low complexity" evidence="1">
    <location>
        <begin position="273"/>
        <end position="294"/>
    </location>
</feature>
<evidence type="ECO:0000256" key="2">
    <source>
        <dbReference type="SAM" id="Phobius"/>
    </source>
</evidence>
<dbReference type="NCBIfam" id="TIGR02331">
    <property type="entry name" value="rib_alpha"/>
    <property type="match status" value="1"/>
</dbReference>
<proteinExistence type="predicted"/>
<dbReference type="RefSeq" id="WP_106013021.1">
    <property type="nucleotide sequence ID" value="NZ_CP027226.1"/>
</dbReference>
<feature type="transmembrane region" description="Helical" evidence="2">
    <location>
        <begin position="321"/>
        <end position="339"/>
    </location>
</feature>
<organism evidence="4 5">
    <name type="scientific">Fastidiosipila sanguinis</name>
    <dbReference type="NCBI Taxonomy" id="236753"/>
    <lineage>
        <taxon>Bacteria</taxon>
        <taxon>Bacillati</taxon>
        <taxon>Bacillota</taxon>
        <taxon>Clostridia</taxon>
        <taxon>Eubacteriales</taxon>
        <taxon>Oscillospiraceae</taxon>
        <taxon>Fastidiosipila</taxon>
    </lineage>
</organism>
<dbReference type="KEGG" id="fsa:C5Q98_07565"/>
<evidence type="ECO:0000313" key="5">
    <source>
        <dbReference type="Proteomes" id="UP000237947"/>
    </source>
</evidence>
<dbReference type="InterPro" id="IPR059115">
    <property type="entry name" value="Rib"/>
</dbReference>